<evidence type="ECO:0000313" key="2">
    <source>
        <dbReference type="EMBL" id="PFH45685.1"/>
    </source>
</evidence>
<proteinExistence type="predicted"/>
<feature type="region of interest" description="Disordered" evidence="1">
    <location>
        <begin position="288"/>
        <end position="309"/>
    </location>
</feature>
<evidence type="ECO:0000256" key="1">
    <source>
        <dbReference type="SAM" id="MobiDB-lite"/>
    </source>
</evidence>
<dbReference type="Proteomes" id="UP000242287">
    <property type="component" value="Unassembled WGS sequence"/>
</dbReference>
<name>A0A2A9N6J1_9AGAR</name>
<keyword evidence="3" id="KW-1185">Reference proteome</keyword>
<dbReference type="EMBL" id="KZ302312">
    <property type="protein sequence ID" value="PFH45685.1"/>
    <property type="molecule type" value="Genomic_DNA"/>
</dbReference>
<protein>
    <submittedName>
        <fullName evidence="2">Uncharacterized protein</fullName>
    </submittedName>
</protein>
<sequence>MLYPDNKNRANRVTQLSGDITHLQTEIEQNIKDAEAHDKQALEVLDKFAKKKGYNTLDEFLKNAEKQLTDDDRKRYQEMKTHFEKKDARLDLALKSSLGLVGTGVSTSMSGLSTLLKGSLLRVSLQAIGVGIVQVLTGQFTEGVALLRAAGNIISTAYKGELVTGKAATALKFLGYAGKVLSVLGLVLDAVILIYDAVDGARQRTEFQKAIKELCARRLSTKKIREYVRITLSYSGDARAAIDYAQTLQEDLVDKGEMSQSDADAKVQKKLDALQPKISKEMETITDDSTYKALQEQDTKTSAWTNEDPTLEEMQKMIEEMGTEK</sequence>
<gene>
    <name evidence="2" type="ORF">AMATHDRAFT_8815</name>
</gene>
<dbReference type="AlphaFoldDB" id="A0A2A9N6J1"/>
<organism evidence="2 3">
    <name type="scientific">Amanita thiersii Skay4041</name>
    <dbReference type="NCBI Taxonomy" id="703135"/>
    <lineage>
        <taxon>Eukaryota</taxon>
        <taxon>Fungi</taxon>
        <taxon>Dikarya</taxon>
        <taxon>Basidiomycota</taxon>
        <taxon>Agaricomycotina</taxon>
        <taxon>Agaricomycetes</taxon>
        <taxon>Agaricomycetidae</taxon>
        <taxon>Agaricales</taxon>
        <taxon>Pluteineae</taxon>
        <taxon>Amanitaceae</taxon>
        <taxon>Amanita</taxon>
    </lineage>
</organism>
<reference evidence="2 3" key="1">
    <citation type="submission" date="2014-02" db="EMBL/GenBank/DDBJ databases">
        <title>Transposable element dynamics among asymbiotic and ectomycorrhizal Amanita fungi.</title>
        <authorList>
            <consortium name="DOE Joint Genome Institute"/>
            <person name="Hess J."/>
            <person name="Skrede I."/>
            <person name="Wolfe B."/>
            <person name="LaButti K."/>
            <person name="Ohm R.A."/>
            <person name="Grigoriev I.V."/>
            <person name="Pringle A."/>
        </authorList>
    </citation>
    <scope>NUCLEOTIDE SEQUENCE [LARGE SCALE GENOMIC DNA]</scope>
    <source>
        <strain evidence="2 3">SKay4041</strain>
    </source>
</reference>
<evidence type="ECO:0000313" key="3">
    <source>
        <dbReference type="Proteomes" id="UP000242287"/>
    </source>
</evidence>
<accession>A0A2A9N6J1</accession>
<dbReference type="OrthoDB" id="3516995at2759"/>